<dbReference type="EMBL" id="MU001686">
    <property type="protein sequence ID" value="KAF2455610.1"/>
    <property type="molecule type" value="Genomic_DNA"/>
</dbReference>
<organism evidence="1 2">
    <name type="scientific">Lineolata rhizophorae</name>
    <dbReference type="NCBI Taxonomy" id="578093"/>
    <lineage>
        <taxon>Eukaryota</taxon>
        <taxon>Fungi</taxon>
        <taxon>Dikarya</taxon>
        <taxon>Ascomycota</taxon>
        <taxon>Pezizomycotina</taxon>
        <taxon>Dothideomycetes</taxon>
        <taxon>Dothideomycetes incertae sedis</taxon>
        <taxon>Lineolatales</taxon>
        <taxon>Lineolataceae</taxon>
        <taxon>Lineolata</taxon>
    </lineage>
</organism>
<dbReference type="Proteomes" id="UP000799766">
    <property type="component" value="Unassembled WGS sequence"/>
</dbReference>
<proteinExistence type="predicted"/>
<evidence type="ECO:0000313" key="1">
    <source>
        <dbReference type="EMBL" id="KAF2455610.1"/>
    </source>
</evidence>
<reference evidence="1" key="1">
    <citation type="journal article" date="2020" name="Stud. Mycol.">
        <title>101 Dothideomycetes genomes: a test case for predicting lifestyles and emergence of pathogens.</title>
        <authorList>
            <person name="Haridas S."/>
            <person name="Albert R."/>
            <person name="Binder M."/>
            <person name="Bloem J."/>
            <person name="Labutti K."/>
            <person name="Salamov A."/>
            <person name="Andreopoulos B."/>
            <person name="Baker S."/>
            <person name="Barry K."/>
            <person name="Bills G."/>
            <person name="Bluhm B."/>
            <person name="Cannon C."/>
            <person name="Castanera R."/>
            <person name="Culley D."/>
            <person name="Daum C."/>
            <person name="Ezra D."/>
            <person name="Gonzalez J."/>
            <person name="Henrissat B."/>
            <person name="Kuo A."/>
            <person name="Liang C."/>
            <person name="Lipzen A."/>
            <person name="Lutzoni F."/>
            <person name="Magnuson J."/>
            <person name="Mondo S."/>
            <person name="Nolan M."/>
            <person name="Ohm R."/>
            <person name="Pangilinan J."/>
            <person name="Park H.-J."/>
            <person name="Ramirez L."/>
            <person name="Alfaro M."/>
            <person name="Sun H."/>
            <person name="Tritt A."/>
            <person name="Yoshinaga Y."/>
            <person name="Zwiers L.-H."/>
            <person name="Turgeon B."/>
            <person name="Goodwin S."/>
            <person name="Spatafora J."/>
            <person name="Crous P."/>
            <person name="Grigoriev I."/>
        </authorList>
    </citation>
    <scope>NUCLEOTIDE SEQUENCE</scope>
    <source>
        <strain evidence="1">ATCC 16933</strain>
    </source>
</reference>
<protein>
    <submittedName>
        <fullName evidence="1">Uncharacterized protein</fullName>
    </submittedName>
</protein>
<gene>
    <name evidence="1" type="ORF">BDY21DRAFT_349810</name>
</gene>
<dbReference type="AlphaFoldDB" id="A0A6A6NV12"/>
<accession>A0A6A6NV12</accession>
<evidence type="ECO:0000313" key="2">
    <source>
        <dbReference type="Proteomes" id="UP000799766"/>
    </source>
</evidence>
<keyword evidence="2" id="KW-1185">Reference proteome</keyword>
<sequence>MNETESRAAFSVATFCIGLEFGKGILPRSFQAMLDERGIESGMGFGISNCPDMNEGSRILSFFSSIAETFLFGRRINRWAEKGSL</sequence>
<name>A0A6A6NV12_9PEZI</name>